<dbReference type="InterPro" id="IPR036259">
    <property type="entry name" value="MFS_trans_sf"/>
</dbReference>
<proteinExistence type="inferred from homology"/>
<dbReference type="PRINTS" id="PR00171">
    <property type="entry name" value="SUGRTRNSPORT"/>
</dbReference>
<dbReference type="GO" id="GO:0022857">
    <property type="term" value="F:transmembrane transporter activity"/>
    <property type="evidence" value="ECO:0007669"/>
    <property type="project" value="InterPro"/>
</dbReference>
<dbReference type="InterPro" id="IPR005828">
    <property type="entry name" value="MFS_sugar_transport-like"/>
</dbReference>
<dbReference type="Pfam" id="PF00083">
    <property type="entry name" value="Sugar_tr"/>
    <property type="match status" value="1"/>
</dbReference>
<evidence type="ECO:0000256" key="3">
    <source>
        <dbReference type="ARBA" id="ARBA00007004"/>
    </source>
</evidence>
<evidence type="ECO:0000256" key="9">
    <source>
        <dbReference type="ARBA" id="ARBA00023136"/>
    </source>
</evidence>
<evidence type="ECO:0000313" key="11">
    <source>
        <dbReference type="EMBL" id="CAD7234705.1"/>
    </source>
</evidence>
<dbReference type="OrthoDB" id="4142200at2759"/>
<reference evidence="11" key="1">
    <citation type="submission" date="2020-11" db="EMBL/GenBank/DDBJ databases">
        <authorList>
            <person name="Tran Van P."/>
        </authorList>
    </citation>
    <scope>NUCLEOTIDE SEQUENCE</scope>
</reference>
<dbReference type="InterPro" id="IPR003663">
    <property type="entry name" value="Sugar/inositol_transpt"/>
</dbReference>
<evidence type="ECO:0000256" key="4">
    <source>
        <dbReference type="ARBA" id="ARBA00022448"/>
    </source>
</evidence>
<dbReference type="NCBIfam" id="NF007484">
    <property type="entry name" value="PRK10077.1"/>
    <property type="match status" value="1"/>
</dbReference>
<dbReference type="GO" id="GO:0005886">
    <property type="term" value="C:plasma membrane"/>
    <property type="evidence" value="ECO:0007669"/>
    <property type="project" value="UniProtKB-SubCell"/>
</dbReference>
<dbReference type="InterPro" id="IPR050820">
    <property type="entry name" value="MFS_Sugar_Transporter"/>
</dbReference>
<gene>
    <name evidence="11" type="ORF">CTOB1V02_LOCUS12521</name>
</gene>
<dbReference type="EMBL" id="OB669539">
    <property type="protein sequence ID" value="CAD7234705.1"/>
    <property type="molecule type" value="Genomic_DNA"/>
</dbReference>
<dbReference type="PROSITE" id="PS00216">
    <property type="entry name" value="SUGAR_TRANSPORT_1"/>
    <property type="match status" value="1"/>
</dbReference>
<dbReference type="PROSITE" id="PS00217">
    <property type="entry name" value="SUGAR_TRANSPORT_2"/>
    <property type="match status" value="1"/>
</dbReference>
<sequence>MASNSKLGLVVSSALIGCILGGILGGWVSKTLGRRNGLVLAALLFLISAIGSAMPEMLVSPIGTADHTFIYSFIGYRIIGGIGVGLASMLSPLYIAEIAPADIRGKLVSLNQFAIIFGMLVVYFVNYFIASLGDETWLNQTGWRWMFASETIPAGIFLLLLLFVPDSPRSLVLKSKPEKALEVLTRINGSDQAKVILKEIQGTVVHHSGKLFSFGFKVILIGILLSVFQQFVGINVVLYYAPEIFKSMGANTDIALLQTIIVGSVNLIFTVLAIMTVDRFGRKPLMIVGALGMGISMFALGFSFFSSAIGIFALICMLFYVASFAMSWGPVTWVLLSEIFPNRIRGRAMAIAVAAQWISNYLVSWTFPMMDKNSFLIEKFNHGFAYWIYGVMAILAMFMVWKFVPETKGKTLEEMEKVWKK</sequence>
<comment type="subcellular location">
    <subcellularLocation>
        <location evidence="2">Cell membrane</location>
        <topology evidence="2">Multi-pass membrane protein</topology>
    </subcellularLocation>
</comment>
<dbReference type="InterPro" id="IPR020846">
    <property type="entry name" value="MFS_dom"/>
</dbReference>
<evidence type="ECO:0000256" key="10">
    <source>
        <dbReference type="RuleBase" id="RU003346"/>
    </source>
</evidence>
<evidence type="ECO:0000256" key="1">
    <source>
        <dbReference type="ARBA" id="ARBA00000618"/>
    </source>
</evidence>
<dbReference type="Gene3D" id="1.20.1250.20">
    <property type="entry name" value="MFS general substrate transporter like domains"/>
    <property type="match status" value="2"/>
</dbReference>
<name>A0A7R8ZSC9_9CRUS</name>
<comment type="similarity">
    <text evidence="3">Belongs to the major facilitator superfamily. Sugar transporter (TC 2.A.1.1) family. Glucose transporter subfamily.</text>
</comment>
<keyword evidence="4 10" id="KW-0813">Transport</keyword>
<dbReference type="PANTHER" id="PTHR48023">
    <property type="entry name" value="D-XYLOSE-PROTON SYMPORTER-LIKE 2"/>
    <property type="match status" value="1"/>
</dbReference>
<dbReference type="NCBIfam" id="TIGR00879">
    <property type="entry name" value="SP"/>
    <property type="match status" value="1"/>
</dbReference>
<dbReference type="FunFam" id="1.20.1250.20:FF:000122">
    <property type="entry name" value="D-xylose transporter XylE"/>
    <property type="match status" value="1"/>
</dbReference>
<keyword evidence="7" id="KW-0812">Transmembrane</keyword>
<evidence type="ECO:0000256" key="2">
    <source>
        <dbReference type="ARBA" id="ARBA00004651"/>
    </source>
</evidence>
<evidence type="ECO:0000256" key="5">
    <source>
        <dbReference type="ARBA" id="ARBA00022475"/>
    </source>
</evidence>
<evidence type="ECO:0000256" key="6">
    <source>
        <dbReference type="ARBA" id="ARBA00022597"/>
    </source>
</evidence>
<comment type="catalytic activity">
    <reaction evidence="1">
        <text>D-glucose(out) = D-glucose(in)</text>
        <dbReference type="Rhea" id="RHEA:60376"/>
        <dbReference type="ChEBI" id="CHEBI:4167"/>
    </reaction>
</comment>
<dbReference type="PANTHER" id="PTHR48023:SF4">
    <property type="entry name" value="D-XYLOSE-PROTON SYMPORTER-LIKE 2"/>
    <property type="match status" value="1"/>
</dbReference>
<dbReference type="InterPro" id="IPR005829">
    <property type="entry name" value="Sugar_transporter_CS"/>
</dbReference>
<protein>
    <submittedName>
        <fullName evidence="11">Uncharacterized protein</fullName>
    </submittedName>
</protein>
<keyword evidence="8" id="KW-1133">Transmembrane helix</keyword>
<organism evidence="11">
    <name type="scientific">Cyprideis torosa</name>
    <dbReference type="NCBI Taxonomy" id="163714"/>
    <lineage>
        <taxon>Eukaryota</taxon>
        <taxon>Metazoa</taxon>
        <taxon>Ecdysozoa</taxon>
        <taxon>Arthropoda</taxon>
        <taxon>Crustacea</taxon>
        <taxon>Oligostraca</taxon>
        <taxon>Ostracoda</taxon>
        <taxon>Podocopa</taxon>
        <taxon>Podocopida</taxon>
        <taxon>Cytherocopina</taxon>
        <taxon>Cytheroidea</taxon>
        <taxon>Cytherideidae</taxon>
        <taxon>Cyprideis</taxon>
    </lineage>
</organism>
<dbReference type="PROSITE" id="PS51257">
    <property type="entry name" value="PROKAR_LIPOPROTEIN"/>
    <property type="match status" value="1"/>
</dbReference>
<accession>A0A7R8ZSC9</accession>
<keyword evidence="9" id="KW-0472">Membrane</keyword>
<dbReference type="PROSITE" id="PS50850">
    <property type="entry name" value="MFS"/>
    <property type="match status" value="1"/>
</dbReference>
<evidence type="ECO:0000256" key="7">
    <source>
        <dbReference type="ARBA" id="ARBA00022692"/>
    </source>
</evidence>
<keyword evidence="6" id="KW-0762">Sugar transport</keyword>
<evidence type="ECO:0000256" key="8">
    <source>
        <dbReference type="ARBA" id="ARBA00022989"/>
    </source>
</evidence>
<dbReference type="SUPFAM" id="SSF103473">
    <property type="entry name" value="MFS general substrate transporter"/>
    <property type="match status" value="1"/>
</dbReference>
<keyword evidence="5" id="KW-1003">Cell membrane</keyword>
<dbReference type="AlphaFoldDB" id="A0A7R8ZSC9"/>